<comment type="caution">
    <text evidence="1">The sequence shown here is derived from an EMBL/GenBank/DDBJ whole genome shotgun (WGS) entry which is preliminary data.</text>
</comment>
<dbReference type="Proteomes" id="UP000004528">
    <property type="component" value="Unassembled WGS sequence"/>
</dbReference>
<dbReference type="STRING" id="585506.HMPREF0877_0198"/>
<protein>
    <submittedName>
        <fullName evidence="1">Uncharacterized protein</fullName>
    </submittedName>
</protein>
<evidence type="ECO:0000313" key="2">
    <source>
        <dbReference type="Proteomes" id="UP000004528"/>
    </source>
</evidence>
<reference evidence="1 2" key="1">
    <citation type="submission" date="2009-04" db="EMBL/GenBank/DDBJ databases">
        <authorList>
            <person name="Qin X."/>
            <person name="Bachman B."/>
            <person name="Battles P."/>
            <person name="Bell A."/>
            <person name="Bess C."/>
            <person name="Bickham C."/>
            <person name="Chaboub L."/>
            <person name="Chen D."/>
            <person name="Coyle M."/>
            <person name="Deiros D.R."/>
            <person name="Dinh H."/>
            <person name="Forbes L."/>
            <person name="Fowler G."/>
            <person name="Francisco L."/>
            <person name="Fu Q."/>
            <person name="Gubbala S."/>
            <person name="Hale W."/>
            <person name="Han Y."/>
            <person name="Hemphill L."/>
            <person name="Highlander S.K."/>
            <person name="Hirani K."/>
            <person name="Hogues M."/>
            <person name="Jackson L."/>
            <person name="Jakkamsetti A."/>
            <person name="Javaid M."/>
            <person name="Jiang H."/>
            <person name="Korchina V."/>
            <person name="Kovar C."/>
            <person name="Lara F."/>
            <person name="Lee S."/>
            <person name="Mata R."/>
            <person name="Mathew T."/>
            <person name="Moen C."/>
            <person name="Morales K."/>
            <person name="Munidasa M."/>
            <person name="Nazareth L."/>
            <person name="Ngo R."/>
            <person name="Nguyen L."/>
            <person name="Okwuonu G."/>
            <person name="Ongeri F."/>
            <person name="Patil S."/>
            <person name="Petrosino J."/>
            <person name="Pham C."/>
            <person name="Pham P."/>
            <person name="Pu L.-L."/>
            <person name="Puazo M."/>
            <person name="Raj R."/>
            <person name="Reid J."/>
            <person name="Rouhana J."/>
            <person name="Saada N."/>
            <person name="Shang Y."/>
            <person name="Simmons D."/>
            <person name="Thornton R."/>
            <person name="Warren J."/>
            <person name="Weissenberger G."/>
            <person name="Zhang J."/>
            <person name="Zhang L."/>
            <person name="Zhou C."/>
            <person name="Zhu D."/>
            <person name="Muzny D."/>
            <person name="Worley K."/>
            <person name="Gibbs R."/>
        </authorList>
    </citation>
    <scope>NUCLEOTIDE SEQUENCE [LARGE SCALE GENOMIC DNA]</scope>
    <source>
        <strain evidence="1 2">ATCC 33313</strain>
    </source>
</reference>
<evidence type="ECO:0000313" key="1">
    <source>
        <dbReference type="EMBL" id="EER75687.1"/>
    </source>
</evidence>
<gene>
    <name evidence="1" type="ORF">HMPREF0877_0198</name>
</gene>
<sequence length="65" mass="8162">MWRPDKSFRNHTKHITYKKIANRRVRRAEFILPNKGYRKQFESWEIVDFRSRNRGDTPLWKWKGK</sequence>
<organism evidence="1 2">
    <name type="scientific">Weissella paramesenteroides ATCC 33313</name>
    <dbReference type="NCBI Taxonomy" id="585506"/>
    <lineage>
        <taxon>Bacteria</taxon>
        <taxon>Bacillati</taxon>
        <taxon>Bacillota</taxon>
        <taxon>Bacilli</taxon>
        <taxon>Lactobacillales</taxon>
        <taxon>Lactobacillaceae</taxon>
        <taxon>Weissella</taxon>
    </lineage>
</organism>
<accession>C5R8A3</accession>
<dbReference type="EMBL" id="ACKU01000004">
    <property type="protein sequence ID" value="EER75687.1"/>
    <property type="molecule type" value="Genomic_DNA"/>
</dbReference>
<proteinExistence type="predicted"/>
<dbReference type="HOGENOM" id="CLU_2848735_0_0_9"/>
<name>C5R8A3_WEIPA</name>
<keyword evidence="2" id="KW-1185">Reference proteome</keyword>
<dbReference type="AlphaFoldDB" id="C5R8A3"/>